<comment type="cofactor">
    <cofactor evidence="1">
        <name>[4Fe-4S] cluster</name>
        <dbReference type="ChEBI" id="CHEBI:49883"/>
    </cofactor>
</comment>
<dbReference type="SFLD" id="SFLDG01384">
    <property type="entry name" value="thioether_bond_formation_requi"/>
    <property type="match status" value="1"/>
</dbReference>
<keyword evidence="10" id="KW-1185">Reference proteome</keyword>
<dbReference type="NCBIfam" id="TIGR03942">
    <property type="entry name" value="sulfatase_rSAM"/>
    <property type="match status" value="1"/>
</dbReference>
<dbReference type="PANTHER" id="PTHR43273">
    <property type="entry name" value="ANAEROBIC SULFATASE-MATURATING ENZYME HOMOLOG ASLB-RELATED"/>
    <property type="match status" value="1"/>
</dbReference>
<evidence type="ECO:0000259" key="8">
    <source>
        <dbReference type="PROSITE" id="PS51918"/>
    </source>
</evidence>
<evidence type="ECO:0000256" key="3">
    <source>
        <dbReference type="ARBA" id="ARBA00022691"/>
    </source>
</evidence>
<sequence>MAEPAPVFSVMTKPMGPRCNIDCSYCYYLEKEALYPEEKRFRMSEAMLETYTRELIGAAVAAGQGEVAFAWQGGEPTLAGLGFFRRAVELQRALAPPGLRVSNSLQTNAMLIDADWAAFLAQENFLLGVSIDGPRALHDRYRRDRAGRGTHEAVMAGLAHLRAAGVEFNILCTLHRANVGKGKELYRYLRDLGTTHLQFIPIVERRAPAGGLARAPEIDADPGLAVTEWSVSPRAYGKFLCETFDIWYRQDVGRVFVQFFDVQVGLWRGLPSALCVFAETCGTGLALEHNGDLYACDHYVYPEFRLGNIARAPIGALAGSARAAQFGAAKRDALTAQCRACAYRFACHGGCPKHRIARARDGEAGHNYFCESYMMFFRHAGERLAALAARI</sequence>
<accession>A0A1D9MGU4</accession>
<keyword evidence="6" id="KW-0411">Iron-sulfur</keyword>
<evidence type="ECO:0000313" key="10">
    <source>
        <dbReference type="Proteomes" id="UP000176562"/>
    </source>
</evidence>
<dbReference type="RefSeq" id="WP_071167198.1">
    <property type="nucleotide sequence ID" value="NZ_CP017781.1"/>
</dbReference>
<dbReference type="CDD" id="cd21120">
    <property type="entry name" value="SPASM_anSME"/>
    <property type="match status" value="1"/>
</dbReference>
<proteinExistence type="inferred from homology"/>
<protein>
    <submittedName>
        <fullName evidence="9">Anaerobic sulfatase maturase</fullName>
    </submittedName>
</protein>
<name>A0A1D9MGU4_9RHOB</name>
<feature type="domain" description="Radical SAM core" evidence="8">
    <location>
        <begin position="2"/>
        <end position="249"/>
    </location>
</feature>
<comment type="similarity">
    <text evidence="7">Belongs to the radical SAM superfamily. Anaerobic sulfatase-maturating enzyme family.</text>
</comment>
<dbReference type="GO" id="GO:0016491">
    <property type="term" value="F:oxidoreductase activity"/>
    <property type="evidence" value="ECO:0007669"/>
    <property type="project" value="InterPro"/>
</dbReference>
<gene>
    <name evidence="9" type="ORF">LPB142_09040</name>
</gene>
<evidence type="ECO:0000256" key="2">
    <source>
        <dbReference type="ARBA" id="ARBA00022485"/>
    </source>
</evidence>
<dbReference type="Proteomes" id="UP000176562">
    <property type="component" value="Chromosome"/>
</dbReference>
<organism evidence="9 10">
    <name type="scientific">Rhodobacter xanthinilyticus</name>
    <dbReference type="NCBI Taxonomy" id="1850250"/>
    <lineage>
        <taxon>Bacteria</taxon>
        <taxon>Pseudomonadati</taxon>
        <taxon>Pseudomonadota</taxon>
        <taxon>Alphaproteobacteria</taxon>
        <taxon>Rhodobacterales</taxon>
        <taxon>Rhodobacter group</taxon>
        <taxon>Rhodobacter</taxon>
    </lineage>
</organism>
<dbReference type="InterPro" id="IPR013785">
    <property type="entry name" value="Aldolase_TIM"/>
</dbReference>
<dbReference type="Gene3D" id="3.20.20.70">
    <property type="entry name" value="Aldolase class I"/>
    <property type="match status" value="1"/>
</dbReference>
<keyword evidence="3" id="KW-0949">S-adenosyl-L-methionine</keyword>
<dbReference type="SFLD" id="SFLDS00029">
    <property type="entry name" value="Radical_SAM"/>
    <property type="match status" value="1"/>
</dbReference>
<evidence type="ECO:0000256" key="5">
    <source>
        <dbReference type="ARBA" id="ARBA00023004"/>
    </source>
</evidence>
<keyword evidence="5" id="KW-0408">Iron</keyword>
<dbReference type="AlphaFoldDB" id="A0A1D9MGU4"/>
<evidence type="ECO:0000313" key="9">
    <source>
        <dbReference type="EMBL" id="AOZ70979.1"/>
    </source>
</evidence>
<dbReference type="InterPro" id="IPR007197">
    <property type="entry name" value="rSAM"/>
</dbReference>
<dbReference type="SFLD" id="SFLDG01386">
    <property type="entry name" value="main_SPASM_domain-containing"/>
    <property type="match status" value="1"/>
</dbReference>
<dbReference type="GO" id="GO:0046872">
    <property type="term" value="F:metal ion binding"/>
    <property type="evidence" value="ECO:0007669"/>
    <property type="project" value="UniProtKB-KW"/>
</dbReference>
<reference evidence="9 10" key="1">
    <citation type="submission" date="2016-10" db="EMBL/GenBank/DDBJ databases">
        <title>Rhodobacter sp. LPB0142, isolated from sea water.</title>
        <authorList>
            <person name="Kim E."/>
            <person name="Yi H."/>
        </authorList>
    </citation>
    <scope>NUCLEOTIDE SEQUENCE [LARGE SCALE GENOMIC DNA]</scope>
    <source>
        <strain evidence="9 10">LPB0142</strain>
    </source>
</reference>
<dbReference type="NCBIfam" id="TIGR04085">
    <property type="entry name" value="rSAM_more_4Fe4S"/>
    <property type="match status" value="1"/>
</dbReference>
<dbReference type="PROSITE" id="PS51918">
    <property type="entry name" value="RADICAL_SAM"/>
    <property type="match status" value="1"/>
</dbReference>
<dbReference type="Pfam" id="PF04055">
    <property type="entry name" value="Radical_SAM"/>
    <property type="match status" value="1"/>
</dbReference>
<dbReference type="InterPro" id="IPR023885">
    <property type="entry name" value="4Fe4S-binding_SPASM_dom"/>
</dbReference>
<dbReference type="PANTHER" id="PTHR43273:SF3">
    <property type="entry name" value="ANAEROBIC SULFATASE-MATURATING ENZYME HOMOLOG ASLB-RELATED"/>
    <property type="match status" value="1"/>
</dbReference>
<evidence type="ECO:0000256" key="1">
    <source>
        <dbReference type="ARBA" id="ARBA00001966"/>
    </source>
</evidence>
<dbReference type="SFLD" id="SFLDG01072">
    <property type="entry name" value="dehydrogenase_like"/>
    <property type="match status" value="1"/>
</dbReference>
<dbReference type="SUPFAM" id="SSF102114">
    <property type="entry name" value="Radical SAM enzymes"/>
    <property type="match status" value="1"/>
</dbReference>
<dbReference type="Pfam" id="PF13186">
    <property type="entry name" value="SPASM"/>
    <property type="match status" value="1"/>
</dbReference>
<keyword evidence="4" id="KW-0479">Metal-binding</keyword>
<dbReference type="SFLD" id="SFLDF00285">
    <property type="entry name" value="anaerobic_Ser-type_sulfatase-m"/>
    <property type="match status" value="1"/>
</dbReference>
<dbReference type="GO" id="GO:0051539">
    <property type="term" value="F:4 iron, 4 sulfur cluster binding"/>
    <property type="evidence" value="ECO:0007669"/>
    <property type="project" value="UniProtKB-KW"/>
</dbReference>
<dbReference type="InterPro" id="IPR034491">
    <property type="entry name" value="Anaerob_Ser_sulfatase-maturase"/>
</dbReference>
<evidence type="ECO:0000256" key="6">
    <source>
        <dbReference type="ARBA" id="ARBA00023014"/>
    </source>
</evidence>
<dbReference type="KEGG" id="rhp:LPB142_09040"/>
<dbReference type="InterPro" id="IPR047207">
    <property type="entry name" value="SPASM_anSME"/>
</dbReference>
<keyword evidence="2" id="KW-0004">4Fe-4S</keyword>
<dbReference type="SFLD" id="SFLDG01067">
    <property type="entry name" value="SPASM/twitch_domain_containing"/>
    <property type="match status" value="1"/>
</dbReference>
<evidence type="ECO:0000256" key="4">
    <source>
        <dbReference type="ARBA" id="ARBA00022723"/>
    </source>
</evidence>
<dbReference type="STRING" id="1850250.LPB142_09040"/>
<evidence type="ECO:0000256" key="7">
    <source>
        <dbReference type="ARBA" id="ARBA00023601"/>
    </source>
</evidence>
<dbReference type="InterPro" id="IPR058240">
    <property type="entry name" value="rSAM_sf"/>
</dbReference>
<dbReference type="InterPro" id="IPR023867">
    <property type="entry name" value="Sulphatase_maturase_rSAM"/>
</dbReference>
<dbReference type="EMBL" id="CP017781">
    <property type="protein sequence ID" value="AOZ70979.1"/>
    <property type="molecule type" value="Genomic_DNA"/>
</dbReference>
<dbReference type="CDD" id="cd01335">
    <property type="entry name" value="Radical_SAM"/>
    <property type="match status" value="1"/>
</dbReference>